<organism evidence="1 2">
    <name type="scientific">[Myrmecia] bisecta</name>
    <dbReference type="NCBI Taxonomy" id="41462"/>
    <lineage>
        <taxon>Eukaryota</taxon>
        <taxon>Viridiplantae</taxon>
        <taxon>Chlorophyta</taxon>
        <taxon>core chlorophytes</taxon>
        <taxon>Trebouxiophyceae</taxon>
        <taxon>Trebouxiales</taxon>
        <taxon>Trebouxiaceae</taxon>
        <taxon>Myrmecia</taxon>
    </lineage>
</organism>
<evidence type="ECO:0000313" key="2">
    <source>
        <dbReference type="Proteomes" id="UP001489004"/>
    </source>
</evidence>
<sequence>MFPVPREHSPSDLVTLASVEQRCRLKVAKRGGWTEQLLSQCMCSARQVGDSPWQRIRLYKGDSPRQQTERGGMGRSQGLATGWSSGNSFLVHRAASAQQKSRLRRWACGCLVVVGLVALFYGTRAPLAACVGERGGSDSGTSSGCPATYDRLTVADIRAGAKPYLLGGQAKNCVHCQDEANYISTFCQFQHGREGGICEPWLQDQLIKHFLDVPGYEALLTLTPCDLWKLLKGRTLWMSGDSQTQDFYKAVHCFLYEITPRLGYTPIEGGDKGVFQEGAVVGWYPPGCVDMPGNTRLCFIRSDDGPAIFGKLIPMLQQLAQPQDVLVINFGLHWSADYDGELRNLTAQYPALRRTGFPYMIWKDTPVQHFDTRLGEYPGGKPPFQCTKLGGDQLRLGDDHTLEILDEDLAVLGKGGWRNELSNAAMQDAGIPIIHTYNDTAPLHEYHRDNGAGHECTHHCHPSGPQVWVHALYQTLSANQDNIAVRPLPT</sequence>
<dbReference type="Proteomes" id="UP001489004">
    <property type="component" value="Unassembled WGS sequence"/>
</dbReference>
<accession>A0AAW1PHK7</accession>
<gene>
    <name evidence="1" type="ORF">WJX72_006927</name>
</gene>
<proteinExistence type="predicted"/>
<protein>
    <submittedName>
        <fullName evidence="1">Uncharacterized protein</fullName>
    </submittedName>
</protein>
<name>A0AAW1PHK7_9CHLO</name>
<dbReference type="AlphaFoldDB" id="A0AAW1PHK7"/>
<dbReference type="EMBL" id="JALJOR010000008">
    <property type="protein sequence ID" value="KAK9812996.1"/>
    <property type="molecule type" value="Genomic_DNA"/>
</dbReference>
<comment type="caution">
    <text evidence="1">The sequence shown here is derived from an EMBL/GenBank/DDBJ whole genome shotgun (WGS) entry which is preliminary data.</text>
</comment>
<evidence type="ECO:0000313" key="1">
    <source>
        <dbReference type="EMBL" id="KAK9812996.1"/>
    </source>
</evidence>
<reference evidence="1 2" key="1">
    <citation type="journal article" date="2024" name="Nat. Commun.">
        <title>Phylogenomics reveals the evolutionary origins of lichenization in chlorophyte algae.</title>
        <authorList>
            <person name="Puginier C."/>
            <person name="Libourel C."/>
            <person name="Otte J."/>
            <person name="Skaloud P."/>
            <person name="Haon M."/>
            <person name="Grisel S."/>
            <person name="Petersen M."/>
            <person name="Berrin J.G."/>
            <person name="Delaux P.M."/>
            <person name="Dal Grande F."/>
            <person name="Keller J."/>
        </authorList>
    </citation>
    <scope>NUCLEOTIDE SEQUENCE [LARGE SCALE GENOMIC DNA]</scope>
    <source>
        <strain evidence="1 2">SAG 2043</strain>
    </source>
</reference>
<keyword evidence="2" id="KW-1185">Reference proteome</keyword>